<feature type="compositionally biased region" description="Gly residues" evidence="1">
    <location>
        <begin position="70"/>
        <end position="111"/>
    </location>
</feature>
<proteinExistence type="predicted"/>
<accession>A0ABT1KGH7</accession>
<evidence type="ECO:0000313" key="4">
    <source>
        <dbReference type="Proteomes" id="UP001320766"/>
    </source>
</evidence>
<evidence type="ECO:0000256" key="2">
    <source>
        <dbReference type="SAM" id="Phobius"/>
    </source>
</evidence>
<reference evidence="3 4" key="1">
    <citation type="submission" date="2022-06" db="EMBL/GenBank/DDBJ databases">
        <title>Sequencing the genomes of 1000 actinobacteria strains.</title>
        <authorList>
            <person name="Klenk H.-P."/>
        </authorList>
    </citation>
    <scope>NUCLEOTIDE SEQUENCE [LARGE SCALE GENOMIC DNA]</scope>
    <source>
        <strain evidence="3 4">DSM 44170</strain>
    </source>
</reference>
<dbReference type="RefSeq" id="WP_253780528.1">
    <property type="nucleotide sequence ID" value="NZ_BAAAVE010000014.1"/>
</dbReference>
<keyword evidence="2" id="KW-1133">Transmembrane helix</keyword>
<name>A0ABT1KGH7_9ACTN</name>
<sequence length="192" mass="18958">MAERDNPLDSSPFRDDDLREELAVQPRKGPSRLTLALGAGVVLVAGVLIGIQAHKTLDGQAAPAAAAGGRQSGDGYQGYGRRMGGMPGNGTPPGYGGQPGDGQPGGQPGQRAGGFGGGTVGTVEKVEDGKVYLKAMDGSTVTVTTTGSTTVQISKPGKVADLATGSTVVVRGQKAADGSVAAVSISQGGGAR</sequence>
<keyword evidence="4" id="KW-1185">Reference proteome</keyword>
<organism evidence="3 4">
    <name type="scientific">Nonomuraea roseoviolacea subsp. carminata</name>
    <dbReference type="NCBI Taxonomy" id="160689"/>
    <lineage>
        <taxon>Bacteria</taxon>
        <taxon>Bacillati</taxon>
        <taxon>Actinomycetota</taxon>
        <taxon>Actinomycetes</taxon>
        <taxon>Streptosporangiales</taxon>
        <taxon>Streptosporangiaceae</taxon>
        <taxon>Nonomuraea</taxon>
    </lineage>
</organism>
<feature type="region of interest" description="Disordered" evidence="1">
    <location>
        <begin position="1"/>
        <end position="20"/>
    </location>
</feature>
<dbReference type="Proteomes" id="UP001320766">
    <property type="component" value="Unassembled WGS sequence"/>
</dbReference>
<feature type="transmembrane region" description="Helical" evidence="2">
    <location>
        <begin position="33"/>
        <end position="51"/>
    </location>
</feature>
<keyword evidence="2" id="KW-0472">Membrane</keyword>
<evidence type="ECO:0000256" key="1">
    <source>
        <dbReference type="SAM" id="MobiDB-lite"/>
    </source>
</evidence>
<gene>
    <name evidence="3" type="ORF">HD595_008886</name>
</gene>
<evidence type="ECO:0000313" key="3">
    <source>
        <dbReference type="EMBL" id="MCP2352764.1"/>
    </source>
</evidence>
<evidence type="ECO:0008006" key="5">
    <source>
        <dbReference type="Google" id="ProtNLM"/>
    </source>
</evidence>
<keyword evidence="2" id="KW-0812">Transmembrane</keyword>
<dbReference type="EMBL" id="JAMZEC010000001">
    <property type="protein sequence ID" value="MCP2352764.1"/>
    <property type="molecule type" value="Genomic_DNA"/>
</dbReference>
<feature type="region of interest" description="Disordered" evidence="1">
    <location>
        <begin position="62"/>
        <end position="111"/>
    </location>
</feature>
<protein>
    <recommendedName>
        <fullName evidence="5">DUF5666 domain-containing protein</fullName>
    </recommendedName>
</protein>
<comment type="caution">
    <text evidence="3">The sequence shown here is derived from an EMBL/GenBank/DDBJ whole genome shotgun (WGS) entry which is preliminary data.</text>
</comment>